<dbReference type="EMBL" id="JAAPAO010000041">
    <property type="protein sequence ID" value="KAF4675875.1"/>
    <property type="molecule type" value="Genomic_DNA"/>
</dbReference>
<reference evidence="2 3" key="1">
    <citation type="submission" date="2020-04" db="EMBL/GenBank/DDBJ databases">
        <title>Perkinsus chesapeaki whole genome sequence.</title>
        <authorList>
            <person name="Bogema D.R."/>
        </authorList>
    </citation>
    <scope>NUCLEOTIDE SEQUENCE [LARGE SCALE GENOMIC DNA]</scope>
    <source>
        <strain evidence="2">ATCC PRA-425</strain>
    </source>
</reference>
<evidence type="ECO:0000313" key="3">
    <source>
        <dbReference type="Proteomes" id="UP000591131"/>
    </source>
</evidence>
<dbReference type="OrthoDB" id="10488141at2759"/>
<organism evidence="2 3">
    <name type="scientific">Perkinsus chesapeaki</name>
    <name type="common">Clam parasite</name>
    <name type="synonym">Perkinsus andrewsi</name>
    <dbReference type="NCBI Taxonomy" id="330153"/>
    <lineage>
        <taxon>Eukaryota</taxon>
        <taxon>Sar</taxon>
        <taxon>Alveolata</taxon>
        <taxon>Perkinsozoa</taxon>
        <taxon>Perkinsea</taxon>
        <taxon>Perkinsida</taxon>
        <taxon>Perkinsidae</taxon>
        <taxon>Perkinsus</taxon>
    </lineage>
</organism>
<evidence type="ECO:0000313" key="2">
    <source>
        <dbReference type="EMBL" id="KAF4675875.1"/>
    </source>
</evidence>
<proteinExistence type="predicted"/>
<keyword evidence="1" id="KW-1133">Transmembrane helix</keyword>
<feature type="transmembrane region" description="Helical" evidence="1">
    <location>
        <begin position="81"/>
        <end position="103"/>
    </location>
</feature>
<evidence type="ECO:0000256" key="1">
    <source>
        <dbReference type="SAM" id="Phobius"/>
    </source>
</evidence>
<keyword evidence="1" id="KW-0472">Membrane</keyword>
<keyword evidence="3" id="KW-1185">Reference proteome</keyword>
<keyword evidence="1" id="KW-0812">Transmembrane</keyword>
<accession>A0A7J6MW72</accession>
<feature type="transmembrane region" description="Helical" evidence="1">
    <location>
        <begin position="124"/>
        <end position="141"/>
    </location>
</feature>
<dbReference type="AlphaFoldDB" id="A0A7J6MW72"/>
<protein>
    <submittedName>
        <fullName evidence="2">Uncharacterized protein</fullName>
    </submittedName>
</protein>
<feature type="transmembrane region" description="Helical" evidence="1">
    <location>
        <begin position="147"/>
        <end position="165"/>
    </location>
</feature>
<feature type="transmembrane region" description="Helical" evidence="1">
    <location>
        <begin position="53"/>
        <end position="75"/>
    </location>
</feature>
<sequence length="204" mass="21728">MSAEDEGSEASVLQPLTGNYAVDQQQQEDRSSSLPLLCGGFLRRRAIYDNIPFALRIAIGMAAGAMGLNGIMLTFSDHLDYTMHVLGVYMTAMSVIVTTAEFLPFAVDTLVPWMPFLKHYGSRAVVYSLAAFLCMGDEMGFVGGRLAGVLMFIGAGASFAFHRLYPGALDHALRPGRPPSALLAAEEGSSEGIAMGLIGENPCA</sequence>
<dbReference type="Proteomes" id="UP000591131">
    <property type="component" value="Unassembled WGS sequence"/>
</dbReference>
<name>A0A7J6MW72_PERCH</name>
<comment type="caution">
    <text evidence="2">The sequence shown here is derived from an EMBL/GenBank/DDBJ whole genome shotgun (WGS) entry which is preliminary data.</text>
</comment>
<gene>
    <name evidence="2" type="ORF">FOL47_007116</name>
</gene>